<evidence type="ECO:0000256" key="7">
    <source>
        <dbReference type="ARBA" id="ARBA00022832"/>
    </source>
</evidence>
<evidence type="ECO:0000256" key="1">
    <source>
        <dbReference type="ARBA" id="ARBA00005051"/>
    </source>
</evidence>
<dbReference type="SUPFAM" id="SSF55083">
    <property type="entry name" value="6-hydroxymethyl-7,8-dihydropterin pyrophosphokinase, HPPK"/>
    <property type="match status" value="1"/>
</dbReference>
<keyword evidence="12 13" id="KW-0275">Fatty acid biosynthesis</keyword>
<evidence type="ECO:0000259" key="14">
    <source>
        <dbReference type="PROSITE" id="PS00794"/>
    </source>
</evidence>
<keyword evidence="3 13" id="KW-0808">Transferase</keyword>
<evidence type="ECO:0000256" key="12">
    <source>
        <dbReference type="ARBA" id="ARBA00023160"/>
    </source>
</evidence>
<sequence length="271" mass="31271">MIIGLGTDIVNIKRVSEKVANRVLTEIEKKEKLNAQYIAGRFSLKESFFKALGTGIDGNSFKDISILNNKRGKPYVIFHKDFGGFNFCHISLSHDTFAFSTVILERQFGKVFLGLGTNIGDKERNLIDALTLLEKRNLKILKVSSIYVTKPYGYTEQDDFYNIVVEIDTDLSPLKLLNKLLKIENNMGRKRTIKWGPRIIDIDILFYGNLVVDMENLKVPHYDFEKRSFFVVPMAEILENFKHPVANISMKSFADSFEKDWEVIHWNLKSY</sequence>
<evidence type="ECO:0000256" key="10">
    <source>
        <dbReference type="ARBA" id="ARBA00022909"/>
    </source>
</evidence>
<dbReference type="PROSITE" id="PS00794">
    <property type="entry name" value="HPPK"/>
    <property type="match status" value="1"/>
</dbReference>
<evidence type="ECO:0000256" key="11">
    <source>
        <dbReference type="ARBA" id="ARBA00023098"/>
    </source>
</evidence>
<keyword evidence="16" id="KW-1185">Reference proteome</keyword>
<dbReference type="Gene3D" id="3.90.470.20">
    <property type="entry name" value="4'-phosphopantetheinyl transferase domain"/>
    <property type="match status" value="1"/>
</dbReference>
<dbReference type="InterPro" id="IPR000550">
    <property type="entry name" value="Hppk"/>
</dbReference>
<proteinExistence type="inferred from homology"/>
<comment type="caution">
    <text evidence="15">The sequence shown here is derived from an EMBL/GenBank/DDBJ whole genome shotgun (WGS) entry which is preliminary data.</text>
</comment>
<evidence type="ECO:0000313" key="16">
    <source>
        <dbReference type="Proteomes" id="UP000242616"/>
    </source>
</evidence>
<evidence type="ECO:0000256" key="13">
    <source>
        <dbReference type="HAMAP-Rule" id="MF_00101"/>
    </source>
</evidence>
<keyword evidence="6" id="KW-0418">Kinase</keyword>
<comment type="function">
    <text evidence="13">Transfers the 4'-phosphopantetheine moiety from coenzyme A to a Ser of acyl-carrier-protein.</text>
</comment>
<comment type="similarity">
    <text evidence="13">Belongs to the P-Pant transferase superfamily. AcpS family.</text>
</comment>
<name>A0ABX3ILC5_9BACT</name>
<organism evidence="15 16">
    <name type="scientific">Thermosipho affectus</name>
    <dbReference type="NCBI Taxonomy" id="660294"/>
    <lineage>
        <taxon>Bacteria</taxon>
        <taxon>Thermotogati</taxon>
        <taxon>Thermotogota</taxon>
        <taxon>Thermotogae</taxon>
        <taxon>Thermotogales</taxon>
        <taxon>Fervidobacteriaceae</taxon>
        <taxon>Thermosipho</taxon>
    </lineage>
</organism>
<keyword evidence="13" id="KW-0963">Cytoplasm</keyword>
<keyword evidence="7 13" id="KW-0276">Fatty acid metabolism</keyword>
<dbReference type="InterPro" id="IPR004568">
    <property type="entry name" value="Ppantetheine-prot_Trfase_dom"/>
</dbReference>
<evidence type="ECO:0000256" key="9">
    <source>
        <dbReference type="ARBA" id="ARBA00022842"/>
    </source>
</evidence>
<keyword evidence="9 13" id="KW-0460">Magnesium</keyword>
<dbReference type="Pfam" id="PF01648">
    <property type="entry name" value="ACPS"/>
    <property type="match status" value="1"/>
</dbReference>
<dbReference type="RefSeq" id="WP_077197760.1">
    <property type="nucleotide sequence ID" value="NZ_LBFC01000003.1"/>
</dbReference>
<evidence type="ECO:0000313" key="15">
    <source>
        <dbReference type="EMBL" id="ONN27956.1"/>
    </source>
</evidence>
<comment type="subcellular location">
    <subcellularLocation>
        <location evidence="13">Cytoplasm</location>
    </subcellularLocation>
</comment>
<dbReference type="Gene3D" id="3.30.70.560">
    <property type="entry name" value="7,8-Dihydro-6-hydroxymethylpterin-pyrophosphokinase HPPK"/>
    <property type="match status" value="1"/>
</dbReference>
<keyword evidence="11 13" id="KW-0443">Lipid metabolism</keyword>
<dbReference type="Proteomes" id="UP000242616">
    <property type="component" value="Unassembled WGS sequence"/>
</dbReference>
<evidence type="ECO:0000256" key="3">
    <source>
        <dbReference type="ARBA" id="ARBA00022679"/>
    </source>
</evidence>
<dbReference type="CDD" id="cd00483">
    <property type="entry name" value="HPPK"/>
    <property type="match status" value="1"/>
</dbReference>
<evidence type="ECO:0000256" key="5">
    <source>
        <dbReference type="ARBA" id="ARBA00022741"/>
    </source>
</evidence>
<keyword evidence="10" id="KW-0289">Folate biosynthesis</keyword>
<feature type="domain" description="7,8-dihydro-6-hydroxymethylpterin-pyrophosphokinase" evidence="14">
    <location>
        <begin position="194"/>
        <end position="205"/>
    </location>
</feature>
<dbReference type="GO" id="GO:0003848">
    <property type="term" value="F:2-amino-4-hydroxy-6-hydroxymethyldihydropteridine diphosphokinase activity"/>
    <property type="evidence" value="ECO:0007669"/>
    <property type="project" value="UniProtKB-EC"/>
</dbReference>
<protein>
    <recommendedName>
        <fullName evidence="13">Holo-[acyl-carrier-protein] synthase</fullName>
        <shortName evidence="13">Holo-ACP synthase</shortName>
        <ecNumber evidence="13">2.7.8.7</ecNumber>
    </recommendedName>
    <alternativeName>
        <fullName evidence="13">4'-phosphopantetheinyl transferase AcpS</fullName>
    </alternativeName>
</protein>
<reference evidence="15 16" key="1">
    <citation type="submission" date="2015-06" db="EMBL/GenBank/DDBJ databases">
        <title>Genome sequencing of Thermotogales isolates from hydrothermal vents.</title>
        <authorList>
            <person name="Haverkamp T.H."/>
            <person name="Kublanov I.V."/>
            <person name="Nesbo C.L."/>
        </authorList>
    </citation>
    <scope>NUCLEOTIDE SEQUENCE [LARGE SCALE GENOMIC DNA]</scope>
    <source>
        <strain evidence="16">ik275mar</strain>
    </source>
</reference>
<gene>
    <name evidence="13 15" type="primary">acpS</name>
    <name evidence="15" type="ORF">XJ44_00850</name>
</gene>
<dbReference type="PANTHER" id="PTHR43071">
    <property type="entry name" value="2-AMINO-4-HYDROXY-6-HYDROXYMETHYLDIHYDROPTERIDINE PYROPHOSPHOKINASE"/>
    <property type="match status" value="1"/>
</dbReference>
<dbReference type="NCBIfam" id="TIGR01498">
    <property type="entry name" value="folK"/>
    <property type="match status" value="1"/>
</dbReference>
<evidence type="ECO:0000256" key="8">
    <source>
        <dbReference type="ARBA" id="ARBA00022840"/>
    </source>
</evidence>
<dbReference type="InterPro" id="IPR035907">
    <property type="entry name" value="Hppk_sf"/>
</dbReference>
<comment type="pathway">
    <text evidence="1">Cofactor biosynthesis; tetrahydrofolate biosynthesis; 2-amino-4-hydroxy-6-hydroxymethyl-7,8-dihydropteridine diphosphate from 7,8-dihydroneopterin triphosphate: step 4/4.</text>
</comment>
<dbReference type="SUPFAM" id="SSF56214">
    <property type="entry name" value="4'-phosphopantetheinyl transferase"/>
    <property type="match status" value="1"/>
</dbReference>
<dbReference type="InterPro" id="IPR037143">
    <property type="entry name" value="4-PPantetheinyl_Trfase_dom_sf"/>
</dbReference>
<comment type="catalytic activity">
    <reaction evidence="13">
        <text>apo-[ACP] + CoA = holo-[ACP] + adenosine 3',5'-bisphosphate + H(+)</text>
        <dbReference type="Rhea" id="RHEA:12068"/>
        <dbReference type="Rhea" id="RHEA-COMP:9685"/>
        <dbReference type="Rhea" id="RHEA-COMP:9690"/>
        <dbReference type="ChEBI" id="CHEBI:15378"/>
        <dbReference type="ChEBI" id="CHEBI:29999"/>
        <dbReference type="ChEBI" id="CHEBI:57287"/>
        <dbReference type="ChEBI" id="CHEBI:58343"/>
        <dbReference type="ChEBI" id="CHEBI:64479"/>
        <dbReference type="EC" id="2.7.8.7"/>
    </reaction>
</comment>
<dbReference type="HAMAP" id="MF_00101">
    <property type="entry name" value="AcpS"/>
    <property type="match status" value="1"/>
</dbReference>
<dbReference type="InterPro" id="IPR002582">
    <property type="entry name" value="ACPS"/>
</dbReference>
<keyword evidence="2 13" id="KW-0444">Lipid biosynthesis</keyword>
<keyword evidence="8" id="KW-0067">ATP-binding</keyword>
<dbReference type="EMBL" id="LBFC01000003">
    <property type="protein sequence ID" value="ONN27956.1"/>
    <property type="molecule type" value="Genomic_DNA"/>
</dbReference>
<feature type="binding site" evidence="13">
    <location>
        <position position="8"/>
    </location>
    <ligand>
        <name>Mg(2+)</name>
        <dbReference type="ChEBI" id="CHEBI:18420"/>
    </ligand>
</feature>
<comment type="cofactor">
    <cofactor evidence="13">
        <name>Mg(2+)</name>
        <dbReference type="ChEBI" id="CHEBI:18420"/>
    </cofactor>
</comment>
<evidence type="ECO:0000256" key="2">
    <source>
        <dbReference type="ARBA" id="ARBA00022516"/>
    </source>
</evidence>
<dbReference type="EC" id="2.7.8.7" evidence="13"/>
<evidence type="ECO:0000256" key="6">
    <source>
        <dbReference type="ARBA" id="ARBA00022777"/>
    </source>
</evidence>
<accession>A0ABX3ILC5</accession>
<dbReference type="GO" id="GO:0008897">
    <property type="term" value="F:holo-[acyl-carrier-protein] synthase activity"/>
    <property type="evidence" value="ECO:0007669"/>
    <property type="project" value="UniProtKB-EC"/>
</dbReference>
<keyword evidence="5" id="KW-0547">Nucleotide-binding</keyword>
<evidence type="ECO:0000256" key="4">
    <source>
        <dbReference type="ARBA" id="ARBA00022723"/>
    </source>
</evidence>
<keyword evidence="4 13" id="KW-0479">Metal-binding</keyword>
<dbReference type="Pfam" id="PF01288">
    <property type="entry name" value="HPPK"/>
    <property type="match status" value="1"/>
</dbReference>
<feature type="binding site" evidence="13">
    <location>
        <position position="46"/>
    </location>
    <ligand>
        <name>Mg(2+)</name>
        <dbReference type="ChEBI" id="CHEBI:18420"/>
    </ligand>
</feature>
<dbReference type="NCBIfam" id="TIGR00516">
    <property type="entry name" value="acpS"/>
    <property type="match status" value="1"/>
</dbReference>
<dbReference type="PANTHER" id="PTHR43071:SF1">
    <property type="entry name" value="2-AMINO-4-HYDROXY-6-HYDROXYMETHYLDIHYDROPTERIDINE PYROPHOSPHOKINASE"/>
    <property type="match status" value="1"/>
</dbReference>
<dbReference type="NCBIfam" id="TIGR00556">
    <property type="entry name" value="pantethn_trn"/>
    <property type="match status" value="1"/>
</dbReference>
<dbReference type="InterPro" id="IPR008278">
    <property type="entry name" value="4-PPantetheinyl_Trfase_dom"/>
</dbReference>